<feature type="region of interest" description="Disordered" evidence="1">
    <location>
        <begin position="1"/>
        <end position="34"/>
    </location>
</feature>
<dbReference type="Pfam" id="PF00300">
    <property type="entry name" value="His_Phos_1"/>
    <property type="match status" value="1"/>
</dbReference>
<dbReference type="InterPro" id="IPR013078">
    <property type="entry name" value="His_Pase_superF_clade-1"/>
</dbReference>
<accession>A0A7W6A6X8</accession>
<name>A0A7W6A6X8_9CAUL</name>
<feature type="compositionally biased region" description="Polar residues" evidence="1">
    <location>
        <begin position="13"/>
        <end position="34"/>
    </location>
</feature>
<dbReference type="Proteomes" id="UP000532936">
    <property type="component" value="Unassembled WGS sequence"/>
</dbReference>
<gene>
    <name evidence="2" type="ORF">GGR11_002913</name>
</gene>
<reference evidence="2 3" key="1">
    <citation type="submission" date="2020-08" db="EMBL/GenBank/DDBJ databases">
        <title>Genomic Encyclopedia of Type Strains, Phase IV (KMG-IV): sequencing the most valuable type-strain genomes for metagenomic binning, comparative biology and taxonomic classification.</title>
        <authorList>
            <person name="Goeker M."/>
        </authorList>
    </citation>
    <scope>NUCLEOTIDE SEQUENCE [LARGE SCALE GENOMIC DNA]</scope>
    <source>
        <strain evidence="2 3">DSM 14878</strain>
    </source>
</reference>
<organism evidence="2 3">
    <name type="scientific">Brevundimonas mediterranea</name>
    <dbReference type="NCBI Taxonomy" id="74329"/>
    <lineage>
        <taxon>Bacteria</taxon>
        <taxon>Pseudomonadati</taxon>
        <taxon>Pseudomonadota</taxon>
        <taxon>Alphaproteobacteria</taxon>
        <taxon>Caulobacterales</taxon>
        <taxon>Caulobacteraceae</taxon>
        <taxon>Brevundimonas</taxon>
    </lineage>
</organism>
<dbReference type="InterPro" id="IPR029033">
    <property type="entry name" value="His_PPase_superfam"/>
</dbReference>
<evidence type="ECO:0000313" key="2">
    <source>
        <dbReference type="EMBL" id="MBB3873351.1"/>
    </source>
</evidence>
<evidence type="ECO:0000313" key="3">
    <source>
        <dbReference type="Proteomes" id="UP000532936"/>
    </source>
</evidence>
<dbReference type="EMBL" id="JACIDA010000003">
    <property type="protein sequence ID" value="MBB3873351.1"/>
    <property type="molecule type" value="Genomic_DNA"/>
</dbReference>
<protein>
    <submittedName>
        <fullName evidence="2">Broad specificity phosphatase PhoE</fullName>
    </submittedName>
</protein>
<evidence type="ECO:0000256" key="1">
    <source>
        <dbReference type="SAM" id="MobiDB-lite"/>
    </source>
</evidence>
<sequence length="229" mass="25146">MKLKGRPIAMSSPALSLDSTDQPAPQAAGSTESGAVTALRPGAITLTRHGEPALSRKCLITARQYGDWWAKYEIGGLLAGQTPPPELVATAQGAGAIYASTRQRAQETAAAVAAGREVMSDVLFIEAPLPPPPIPDWIKLSPKWWGVVSRFWWHAFDHHGGQETRAQAEVRAEQAARKLIARAETGQDVLVFAHGYFNHMVGARLKADGWKLVHNQGFKYWSQRRYEKR</sequence>
<dbReference type="AlphaFoldDB" id="A0A7W6A6X8"/>
<dbReference type="SUPFAM" id="SSF53254">
    <property type="entry name" value="Phosphoglycerate mutase-like"/>
    <property type="match status" value="1"/>
</dbReference>
<comment type="caution">
    <text evidence="2">The sequence shown here is derived from an EMBL/GenBank/DDBJ whole genome shotgun (WGS) entry which is preliminary data.</text>
</comment>
<dbReference type="Gene3D" id="3.40.50.1240">
    <property type="entry name" value="Phosphoglycerate mutase-like"/>
    <property type="match status" value="1"/>
</dbReference>
<proteinExistence type="predicted"/>